<keyword evidence="2" id="KW-1185">Reference proteome</keyword>
<name>A0ABM9I1E8_9GAMM</name>
<evidence type="ECO:0000313" key="1">
    <source>
        <dbReference type="EMBL" id="CAI8817729.1"/>
    </source>
</evidence>
<accession>A0ABM9I1E8</accession>
<sequence length="154" mass="17616">MRPKTVQKKLEAIADDLFGVTESEYEAICRYYGLTLPPLEIVFRRWPGKGESELAKLLVGGLNGGDPAELFKDLTEEAVFKLHEDILQRTLSTLDDGRVGQKTRQSIFEWIASNDEQPFSFVMCARVCGCDPDTLRERLFSYLRRQERRNARAA</sequence>
<organism evidence="1 2">
    <name type="scientific">Methylocaldum szegediense</name>
    <dbReference type="NCBI Taxonomy" id="73780"/>
    <lineage>
        <taxon>Bacteria</taxon>
        <taxon>Pseudomonadati</taxon>
        <taxon>Pseudomonadota</taxon>
        <taxon>Gammaproteobacteria</taxon>
        <taxon>Methylococcales</taxon>
        <taxon>Methylococcaceae</taxon>
        <taxon>Methylocaldum</taxon>
    </lineage>
</organism>
<gene>
    <name evidence="1" type="ORF">MSZNOR_1897</name>
</gene>
<dbReference type="RefSeq" id="WP_036267514.1">
    <property type="nucleotide sequence ID" value="NZ_OX458333.1"/>
</dbReference>
<evidence type="ECO:0000313" key="2">
    <source>
        <dbReference type="Proteomes" id="UP001162030"/>
    </source>
</evidence>
<reference evidence="1 2" key="1">
    <citation type="submission" date="2023-03" db="EMBL/GenBank/DDBJ databases">
        <authorList>
            <person name="Pearce D."/>
        </authorList>
    </citation>
    <scope>NUCLEOTIDE SEQUENCE [LARGE SCALE GENOMIC DNA]</scope>
    <source>
        <strain evidence="1">Msz</strain>
    </source>
</reference>
<proteinExistence type="predicted"/>
<dbReference type="Proteomes" id="UP001162030">
    <property type="component" value="Chromosome"/>
</dbReference>
<dbReference type="EMBL" id="OX458333">
    <property type="protein sequence ID" value="CAI8817729.1"/>
    <property type="molecule type" value="Genomic_DNA"/>
</dbReference>
<protein>
    <submittedName>
        <fullName evidence="1">Uncharacterized protein</fullName>
    </submittedName>
</protein>